<gene>
    <name evidence="1" type="ORF">THTE_0184</name>
</gene>
<sequence length="91" mass="10782">MRACVRPNRLSNGWLTAICQDIPLRKYPDFRPRRQPTFRPSHPHFPTFPLATCMRTSTGVWWERNTTRRDPRVTSTCRRDLLVRSATHFAD</sequence>
<proteinExistence type="predicted"/>
<protein>
    <submittedName>
        <fullName evidence="1">Uncharacterized protein</fullName>
    </submittedName>
</protein>
<accession>A0A286RA01</accession>
<dbReference type="EMBL" id="CP018477">
    <property type="protein sequence ID" value="ASV72786.1"/>
    <property type="molecule type" value="Genomic_DNA"/>
</dbReference>
<name>A0A286RA01_9BACT</name>
<dbReference type="Proteomes" id="UP000215086">
    <property type="component" value="Chromosome"/>
</dbReference>
<organism evidence="1 2">
    <name type="scientific">Thermogutta terrifontis</name>
    <dbReference type="NCBI Taxonomy" id="1331910"/>
    <lineage>
        <taxon>Bacteria</taxon>
        <taxon>Pseudomonadati</taxon>
        <taxon>Planctomycetota</taxon>
        <taxon>Planctomycetia</taxon>
        <taxon>Pirellulales</taxon>
        <taxon>Thermoguttaceae</taxon>
        <taxon>Thermogutta</taxon>
    </lineage>
</organism>
<dbReference type="AlphaFoldDB" id="A0A286RA01"/>
<evidence type="ECO:0000313" key="2">
    <source>
        <dbReference type="Proteomes" id="UP000215086"/>
    </source>
</evidence>
<reference evidence="1 2" key="1">
    <citation type="journal article" name="Front. Microbiol.">
        <title>Sugar Metabolism of the First Thermophilic Planctomycete Thermogutta terrifontis: Comparative Genomic and Transcriptomic Approaches.</title>
        <authorList>
            <person name="Elcheninov A.G."/>
            <person name="Menzel P."/>
            <person name="Gudbergsdottir S.R."/>
            <person name="Slesarev A.I."/>
            <person name="Kadnikov V.V."/>
            <person name="Krogh A."/>
            <person name="Bonch-Osmolovskaya E.A."/>
            <person name="Peng X."/>
            <person name="Kublanov I.V."/>
        </authorList>
    </citation>
    <scope>NUCLEOTIDE SEQUENCE [LARGE SCALE GENOMIC DNA]</scope>
    <source>
        <strain evidence="1 2">R1</strain>
    </source>
</reference>
<evidence type="ECO:0000313" key="1">
    <source>
        <dbReference type="EMBL" id="ASV72786.1"/>
    </source>
</evidence>
<keyword evidence="2" id="KW-1185">Reference proteome</keyword>
<dbReference type="KEGG" id="ttf:THTE_0184"/>